<evidence type="ECO:0000256" key="1">
    <source>
        <dbReference type="SAM" id="MobiDB-lite"/>
    </source>
</evidence>
<name>A0ABQ3BYB2_9GAMM</name>
<gene>
    <name evidence="2" type="ORF">GCM10008101_14290</name>
</gene>
<reference evidence="3" key="1">
    <citation type="journal article" date="2019" name="Int. J. Syst. Evol. Microbiol.">
        <title>The Global Catalogue of Microorganisms (GCM) 10K type strain sequencing project: providing services to taxonomists for standard genome sequencing and annotation.</title>
        <authorList>
            <consortium name="The Broad Institute Genomics Platform"/>
            <consortium name="The Broad Institute Genome Sequencing Center for Infectious Disease"/>
            <person name="Wu L."/>
            <person name="Ma J."/>
        </authorList>
    </citation>
    <scope>NUCLEOTIDE SEQUENCE [LARGE SCALE GENOMIC DNA]</scope>
    <source>
        <strain evidence="3">KCTC 22558</strain>
    </source>
</reference>
<feature type="compositionally biased region" description="Pro residues" evidence="1">
    <location>
        <begin position="187"/>
        <end position="200"/>
    </location>
</feature>
<sequence length="295" mass="30260">MTARPLEPLHDDPLSAEEREVAARLARLDAAAGPSAALDARILAAARSAATPRRPQPRWPRAVGACAVLVAAVGLAWQLKPMFALGPAPVSGGLPGAGTEIVVDVEPAPAAVAAPSAAAQVEVAAAPAAERADVVAPPPAPRARKAAPRPAPPAQAAASRAAAEARATALAEAAPASSERQALPAVAPAPAPPAPPPPPANVAESRYMFDESAAAQPTVDLDRITVSGSRLGRAGLPDLESDTRLTMSAWLTRIRERRDAGDIADARASLLRFRSAHPRVPVPDDLQPLLRDEQP</sequence>
<keyword evidence="3" id="KW-1185">Reference proteome</keyword>
<comment type="caution">
    <text evidence="2">The sequence shown here is derived from an EMBL/GenBank/DDBJ whole genome shotgun (WGS) entry which is preliminary data.</text>
</comment>
<feature type="region of interest" description="Disordered" evidence="1">
    <location>
        <begin position="276"/>
        <end position="295"/>
    </location>
</feature>
<proteinExistence type="predicted"/>
<organism evidence="2 3">
    <name type="scientific">Cognatilysobacter xinjiangensis</name>
    <dbReference type="NCBI Taxonomy" id="546892"/>
    <lineage>
        <taxon>Bacteria</taxon>
        <taxon>Pseudomonadati</taxon>
        <taxon>Pseudomonadota</taxon>
        <taxon>Gammaproteobacteria</taxon>
        <taxon>Lysobacterales</taxon>
        <taxon>Lysobacteraceae</taxon>
        <taxon>Cognatilysobacter</taxon>
    </lineage>
</organism>
<accession>A0ABQ3BYB2</accession>
<evidence type="ECO:0000313" key="3">
    <source>
        <dbReference type="Proteomes" id="UP000643403"/>
    </source>
</evidence>
<dbReference type="Proteomes" id="UP000643403">
    <property type="component" value="Unassembled WGS sequence"/>
</dbReference>
<evidence type="ECO:0000313" key="2">
    <source>
        <dbReference type="EMBL" id="GGZ61396.1"/>
    </source>
</evidence>
<evidence type="ECO:0008006" key="4">
    <source>
        <dbReference type="Google" id="ProtNLM"/>
    </source>
</evidence>
<dbReference type="RefSeq" id="WP_189448208.1">
    <property type="nucleotide sequence ID" value="NZ_BMXY01000001.1"/>
</dbReference>
<dbReference type="EMBL" id="BMXY01000001">
    <property type="protein sequence ID" value="GGZ61396.1"/>
    <property type="molecule type" value="Genomic_DNA"/>
</dbReference>
<protein>
    <recommendedName>
        <fullName evidence="4">Meckel syndrome type 1 protein</fullName>
    </recommendedName>
</protein>
<feature type="region of interest" description="Disordered" evidence="1">
    <location>
        <begin position="129"/>
        <end position="203"/>
    </location>
</feature>
<feature type="compositionally biased region" description="Low complexity" evidence="1">
    <location>
        <begin position="154"/>
        <end position="186"/>
    </location>
</feature>